<keyword evidence="4" id="KW-0378">Hydrolase</keyword>
<reference evidence="4 5" key="1">
    <citation type="submission" date="2017-03" db="EMBL/GenBank/DDBJ databases">
        <title>Lifting the veil on microbial sulfur biogeochemistry in mining wastewaters.</title>
        <authorList>
            <person name="Kantor R.S."/>
            <person name="Colenbrander Nelson T."/>
            <person name="Marshall S."/>
            <person name="Bennett D."/>
            <person name="Apte S."/>
            <person name="Camacho D."/>
            <person name="Thomas B.C."/>
            <person name="Warren L.A."/>
            <person name="Banfield J.F."/>
        </authorList>
    </citation>
    <scope>NUCLEOTIDE SEQUENCE [LARGE SCALE GENOMIC DNA]</scope>
    <source>
        <strain evidence="4">32-67-7</strain>
    </source>
</reference>
<dbReference type="SUPFAM" id="SSF56601">
    <property type="entry name" value="beta-lactamase/transpeptidase-like"/>
    <property type="match status" value="1"/>
</dbReference>
<dbReference type="InterPro" id="IPR012338">
    <property type="entry name" value="Beta-lactam/transpept-like"/>
</dbReference>
<feature type="signal peptide" evidence="2">
    <location>
        <begin position="1"/>
        <end position="28"/>
    </location>
</feature>
<protein>
    <submittedName>
        <fullName evidence="4">Serine hydrolase</fullName>
    </submittedName>
</protein>
<accession>A0A258DA31</accession>
<evidence type="ECO:0000256" key="2">
    <source>
        <dbReference type="SAM" id="SignalP"/>
    </source>
</evidence>
<feature type="domain" description="Beta-lactamase-related" evidence="3">
    <location>
        <begin position="102"/>
        <end position="352"/>
    </location>
</feature>
<name>A0A258DA31_CAUVI</name>
<feature type="compositionally biased region" description="Low complexity" evidence="1">
    <location>
        <begin position="61"/>
        <end position="78"/>
    </location>
</feature>
<dbReference type="AlphaFoldDB" id="A0A258DA31"/>
<feature type="region of interest" description="Disordered" evidence="1">
    <location>
        <begin position="34"/>
        <end position="95"/>
    </location>
</feature>
<evidence type="ECO:0000259" key="3">
    <source>
        <dbReference type="Pfam" id="PF00144"/>
    </source>
</evidence>
<dbReference type="Gene3D" id="3.40.710.10">
    <property type="entry name" value="DD-peptidase/beta-lactamase superfamily"/>
    <property type="match status" value="1"/>
</dbReference>
<dbReference type="GO" id="GO:0016787">
    <property type="term" value="F:hydrolase activity"/>
    <property type="evidence" value="ECO:0007669"/>
    <property type="project" value="UniProtKB-KW"/>
</dbReference>
<keyword evidence="2" id="KW-0732">Signal</keyword>
<dbReference type="InterPro" id="IPR001466">
    <property type="entry name" value="Beta-lactam-related"/>
</dbReference>
<dbReference type="Proteomes" id="UP000215616">
    <property type="component" value="Unassembled WGS sequence"/>
</dbReference>
<sequence>MTSRVSPAAAFMAAMLALWSAAGSEARAQEAVVSAPASTTAQPETSVRPYSSLRQRRARPQRPVATAPTARPAPIVATTPPPATPPTPGITPLPRPELEAFVDGVVQRAMTRDHIAGVTLSVVQNGQVVLKKGYGFANLGQRKRVDPDRTLFRVASISKTFTWITLMNEIEAGRMRLDGPVNLYLPEPLQVKDQGKKTQVRLRDLMTHTAGFEDRALGQLFERDPNRVRPLTDYLRQERPRRVREPGLMPSYSNYGAALAGAAVSNVTGKPFEQLVSEEIILPAGMTRTTFREARPWRDDLPAPMAETLAADLSDAFSWTPMGWKTQPREFMGQVAPAASASSTAGDMARYMT</sequence>
<feature type="chain" id="PRO_5012853078" evidence="2">
    <location>
        <begin position="29"/>
        <end position="353"/>
    </location>
</feature>
<comment type="caution">
    <text evidence="4">The sequence shown here is derived from an EMBL/GenBank/DDBJ whole genome shotgun (WGS) entry which is preliminary data.</text>
</comment>
<evidence type="ECO:0000256" key="1">
    <source>
        <dbReference type="SAM" id="MobiDB-lite"/>
    </source>
</evidence>
<gene>
    <name evidence="4" type="ORF">B7Z12_05405</name>
</gene>
<dbReference type="PANTHER" id="PTHR46825:SF9">
    <property type="entry name" value="BETA-LACTAMASE-RELATED DOMAIN-CONTAINING PROTEIN"/>
    <property type="match status" value="1"/>
</dbReference>
<evidence type="ECO:0000313" key="5">
    <source>
        <dbReference type="Proteomes" id="UP000215616"/>
    </source>
</evidence>
<dbReference type="InterPro" id="IPR050491">
    <property type="entry name" value="AmpC-like"/>
</dbReference>
<feature type="non-terminal residue" evidence="4">
    <location>
        <position position="353"/>
    </location>
</feature>
<proteinExistence type="predicted"/>
<feature type="compositionally biased region" description="Pro residues" evidence="1">
    <location>
        <begin position="79"/>
        <end position="95"/>
    </location>
</feature>
<evidence type="ECO:0000313" key="4">
    <source>
        <dbReference type="EMBL" id="OYX04810.1"/>
    </source>
</evidence>
<dbReference type="PANTHER" id="PTHR46825">
    <property type="entry name" value="D-ALANYL-D-ALANINE-CARBOXYPEPTIDASE/ENDOPEPTIDASE AMPH"/>
    <property type="match status" value="1"/>
</dbReference>
<dbReference type="Pfam" id="PF00144">
    <property type="entry name" value="Beta-lactamase"/>
    <property type="match status" value="1"/>
</dbReference>
<organism evidence="4 5">
    <name type="scientific">Caulobacter vibrioides</name>
    <name type="common">Caulobacter crescentus</name>
    <dbReference type="NCBI Taxonomy" id="155892"/>
    <lineage>
        <taxon>Bacteria</taxon>
        <taxon>Pseudomonadati</taxon>
        <taxon>Pseudomonadota</taxon>
        <taxon>Alphaproteobacteria</taxon>
        <taxon>Caulobacterales</taxon>
        <taxon>Caulobacteraceae</taxon>
        <taxon>Caulobacter</taxon>
    </lineage>
</organism>
<feature type="compositionally biased region" description="Polar residues" evidence="1">
    <location>
        <begin position="36"/>
        <end position="49"/>
    </location>
</feature>
<dbReference type="EMBL" id="NCDQ01000059">
    <property type="protein sequence ID" value="OYX04810.1"/>
    <property type="molecule type" value="Genomic_DNA"/>
</dbReference>